<dbReference type="EMBL" id="WUYC01000004">
    <property type="protein sequence ID" value="MBM4716187.1"/>
    <property type="molecule type" value="Genomic_DNA"/>
</dbReference>
<sequence>MSEKRSPAEYHGEDLCPRCGIGAVTGWRYPVCAERRADGTRWPHEETCQLYAYGDLCGDCERIVLAEGGDQP</sequence>
<evidence type="ECO:0000313" key="2">
    <source>
        <dbReference type="Proteomes" id="UP000706122"/>
    </source>
</evidence>
<dbReference type="AlphaFoldDB" id="A0AAE3BBV3"/>
<accession>A0AAE3BBV3</accession>
<evidence type="ECO:0000313" key="1">
    <source>
        <dbReference type="EMBL" id="MBM4716187.1"/>
    </source>
</evidence>
<comment type="caution">
    <text evidence="1">The sequence shown here is derived from an EMBL/GenBank/DDBJ whole genome shotgun (WGS) entry which is preliminary data.</text>
</comment>
<dbReference type="Proteomes" id="UP000706122">
    <property type="component" value="Unassembled WGS sequence"/>
</dbReference>
<organism evidence="1 2">
    <name type="scientific">Rhodococcus hoagii</name>
    <name type="common">Corynebacterium equii</name>
    <dbReference type="NCBI Taxonomy" id="43767"/>
    <lineage>
        <taxon>Bacteria</taxon>
        <taxon>Bacillati</taxon>
        <taxon>Actinomycetota</taxon>
        <taxon>Actinomycetes</taxon>
        <taxon>Mycobacteriales</taxon>
        <taxon>Nocardiaceae</taxon>
        <taxon>Prescottella</taxon>
    </lineage>
</organism>
<gene>
    <name evidence="1" type="ORF">GS551_18680</name>
</gene>
<protein>
    <submittedName>
        <fullName evidence="1">Uncharacterized protein</fullName>
    </submittedName>
</protein>
<name>A0AAE3BBV3_RHOHA</name>
<proteinExistence type="predicted"/>
<reference evidence="1" key="1">
    <citation type="submission" date="2019-11" db="EMBL/GenBank/DDBJ databases">
        <title>Spread of Macrolides and rifampicin resistant Rhodococcus equi in clinical isolates in the USA.</title>
        <authorList>
            <person name="Alvarez-Narvaez S."/>
            <person name="Huber L."/>
            <person name="Cohen N.D."/>
            <person name="Slovis N."/>
            <person name="Greiter M."/>
            <person name="Giguere S."/>
            <person name="Hart K."/>
        </authorList>
    </citation>
    <scope>NUCLEOTIDE SEQUENCE</scope>
    <source>
        <strain evidence="1">Lh_5</strain>
    </source>
</reference>